<dbReference type="Gene3D" id="3.40.50.150">
    <property type="entry name" value="Vaccinia Virus protein VP39"/>
    <property type="match status" value="1"/>
</dbReference>
<keyword evidence="3 6" id="KW-0489">Methyltransferase</keyword>
<evidence type="ECO:0000256" key="3">
    <source>
        <dbReference type="ARBA" id="ARBA00022603"/>
    </source>
</evidence>
<keyword evidence="8" id="KW-1185">Reference proteome</keyword>
<comment type="subcellular location">
    <subcellularLocation>
        <location evidence="6">Cytoplasm</location>
    </subcellularLocation>
</comment>
<feature type="binding site" evidence="6">
    <location>
        <position position="188"/>
    </location>
    <ligand>
        <name>S-adenosyl-L-methionine</name>
        <dbReference type="ChEBI" id="CHEBI:59789"/>
    </ligand>
</feature>
<feature type="binding site" evidence="6">
    <location>
        <position position="229"/>
    </location>
    <ligand>
        <name>S-adenosyl-L-methionine</name>
        <dbReference type="ChEBI" id="CHEBI:59789"/>
    </ligand>
</feature>
<keyword evidence="7" id="KW-0689">Ribosomal protein</keyword>
<comment type="similarity">
    <text evidence="1 6">Belongs to the methyltransferase superfamily. PrmA family.</text>
</comment>
<dbReference type="Pfam" id="PF06325">
    <property type="entry name" value="PrmA"/>
    <property type="match status" value="1"/>
</dbReference>
<dbReference type="InterPro" id="IPR050078">
    <property type="entry name" value="Ribosomal_L11_MeTrfase_PrmA"/>
</dbReference>
<gene>
    <name evidence="6" type="primary">prmA</name>
    <name evidence="7" type="ORF">A3196_02695</name>
</gene>
<comment type="caution">
    <text evidence="7">The sequence shown here is derived from an EMBL/GenBank/DDBJ whole genome shotgun (WGS) entry which is preliminary data.</text>
</comment>
<evidence type="ECO:0000256" key="2">
    <source>
        <dbReference type="ARBA" id="ARBA00022490"/>
    </source>
</evidence>
<keyword evidence="5 6" id="KW-0949">S-adenosyl-L-methionine</keyword>
<name>A0A1E2UMG9_9GAMM</name>
<dbReference type="NCBIfam" id="TIGR00406">
    <property type="entry name" value="prmA"/>
    <property type="match status" value="1"/>
</dbReference>
<dbReference type="Proteomes" id="UP000094849">
    <property type="component" value="Unassembled WGS sequence"/>
</dbReference>
<proteinExistence type="inferred from homology"/>
<dbReference type="SUPFAM" id="SSF53335">
    <property type="entry name" value="S-adenosyl-L-methionine-dependent methyltransferases"/>
    <property type="match status" value="1"/>
</dbReference>
<evidence type="ECO:0000313" key="8">
    <source>
        <dbReference type="Proteomes" id="UP000094849"/>
    </source>
</evidence>
<dbReference type="EC" id="2.1.1.-" evidence="6"/>
<sequence length="295" mass="32045">MSWLQLSLDTSEAQAPILELVFENLGALSVTLGDAGDQPLLETPPASEQLWQHTRVTALFEGSQDQQLLQQALGQALSEELLNSLCWERIEDRIWERVWLEHFKPMSFGKRLWVCPAGEQISEPDGVVIQLDPGLAFGTGTHPTTALCLTWLDSQALTGKTVIDYGCGSGILGIAALKLGASSVIAIDHDPQALQASQDNAVKNGVADRLATYLPNEAPADKADYLVANILAGPLIELAPQLIDHIKPNGHFALSGILTEQADELAQRYRPFASLDPVKQLEEWVLISGVNRKNG</sequence>
<evidence type="ECO:0000256" key="6">
    <source>
        <dbReference type="HAMAP-Rule" id="MF_00735"/>
    </source>
</evidence>
<dbReference type="RefSeq" id="WP_069003515.1">
    <property type="nucleotide sequence ID" value="NZ_LVJX01000004.1"/>
</dbReference>
<dbReference type="STRING" id="1818881.A3196_02695"/>
<dbReference type="GO" id="GO:0005829">
    <property type="term" value="C:cytosol"/>
    <property type="evidence" value="ECO:0007669"/>
    <property type="project" value="TreeGrafter"/>
</dbReference>
<reference evidence="7 8" key="1">
    <citation type="submission" date="2016-03" db="EMBL/GenBank/DDBJ databases">
        <title>Chemosynthetic sulphur-oxidizing symbionts of marine invertebrate animals are capable of nitrogen fixation.</title>
        <authorList>
            <person name="Petersen J.M."/>
            <person name="Kemper A."/>
            <person name="Gruber-Vodicka H."/>
            <person name="Cardini U."/>
            <person name="Geest Mvander."/>
            <person name="Kleiner M."/>
            <person name="Bulgheresi S."/>
            <person name="Fussmann M."/>
            <person name="Herbold C."/>
            <person name="Seah B.K.B."/>
            <person name="Antony C.Paul."/>
            <person name="Liu D."/>
            <person name="Belitz A."/>
            <person name="Weber M."/>
        </authorList>
    </citation>
    <scope>NUCLEOTIDE SEQUENCE [LARGE SCALE GENOMIC DNA]</scope>
    <source>
        <strain evidence="7">G_D</strain>
    </source>
</reference>
<dbReference type="GO" id="GO:0016279">
    <property type="term" value="F:protein-lysine N-methyltransferase activity"/>
    <property type="evidence" value="ECO:0007669"/>
    <property type="project" value="TreeGrafter"/>
</dbReference>
<evidence type="ECO:0000256" key="1">
    <source>
        <dbReference type="ARBA" id="ARBA00009741"/>
    </source>
</evidence>
<dbReference type="GO" id="GO:0032259">
    <property type="term" value="P:methylation"/>
    <property type="evidence" value="ECO:0007669"/>
    <property type="project" value="UniProtKB-KW"/>
</dbReference>
<evidence type="ECO:0000256" key="5">
    <source>
        <dbReference type="ARBA" id="ARBA00022691"/>
    </source>
</evidence>
<evidence type="ECO:0000256" key="4">
    <source>
        <dbReference type="ARBA" id="ARBA00022679"/>
    </source>
</evidence>
<dbReference type="CDD" id="cd02440">
    <property type="entry name" value="AdoMet_MTases"/>
    <property type="match status" value="1"/>
</dbReference>
<keyword evidence="4 6" id="KW-0808">Transferase</keyword>
<dbReference type="InterPro" id="IPR029063">
    <property type="entry name" value="SAM-dependent_MTases_sf"/>
</dbReference>
<organism evidence="7 8">
    <name type="scientific">Candidatus Thiodiazotropha endoloripes</name>
    <dbReference type="NCBI Taxonomy" id="1818881"/>
    <lineage>
        <taxon>Bacteria</taxon>
        <taxon>Pseudomonadati</taxon>
        <taxon>Pseudomonadota</taxon>
        <taxon>Gammaproteobacteria</taxon>
        <taxon>Chromatiales</taxon>
        <taxon>Sedimenticolaceae</taxon>
        <taxon>Candidatus Thiodiazotropha</taxon>
    </lineage>
</organism>
<dbReference type="AlphaFoldDB" id="A0A1E2UMG9"/>
<dbReference type="PIRSF" id="PIRSF000401">
    <property type="entry name" value="RPL11_MTase"/>
    <property type="match status" value="1"/>
</dbReference>
<feature type="binding site" evidence="6">
    <location>
        <position position="166"/>
    </location>
    <ligand>
        <name>S-adenosyl-L-methionine</name>
        <dbReference type="ChEBI" id="CHEBI:59789"/>
    </ligand>
</feature>
<dbReference type="PANTHER" id="PTHR43648:SF1">
    <property type="entry name" value="ELECTRON TRANSFER FLAVOPROTEIN BETA SUBUNIT LYSINE METHYLTRANSFERASE"/>
    <property type="match status" value="1"/>
</dbReference>
<evidence type="ECO:0000313" key="7">
    <source>
        <dbReference type="EMBL" id="ODB95755.1"/>
    </source>
</evidence>
<keyword evidence="7" id="KW-0687">Ribonucleoprotein</keyword>
<dbReference type="HAMAP" id="MF_00735">
    <property type="entry name" value="Methyltr_PrmA"/>
    <property type="match status" value="1"/>
</dbReference>
<dbReference type="EMBL" id="LVJZ01000003">
    <property type="protein sequence ID" value="ODB95755.1"/>
    <property type="molecule type" value="Genomic_DNA"/>
</dbReference>
<comment type="catalytic activity">
    <reaction evidence="6">
        <text>L-lysyl-[protein] + 3 S-adenosyl-L-methionine = N(6),N(6),N(6)-trimethyl-L-lysyl-[protein] + 3 S-adenosyl-L-homocysteine + 3 H(+)</text>
        <dbReference type="Rhea" id="RHEA:54192"/>
        <dbReference type="Rhea" id="RHEA-COMP:9752"/>
        <dbReference type="Rhea" id="RHEA-COMP:13826"/>
        <dbReference type="ChEBI" id="CHEBI:15378"/>
        <dbReference type="ChEBI" id="CHEBI:29969"/>
        <dbReference type="ChEBI" id="CHEBI:57856"/>
        <dbReference type="ChEBI" id="CHEBI:59789"/>
        <dbReference type="ChEBI" id="CHEBI:61961"/>
    </reaction>
</comment>
<dbReference type="GO" id="GO:0005840">
    <property type="term" value="C:ribosome"/>
    <property type="evidence" value="ECO:0007669"/>
    <property type="project" value="UniProtKB-KW"/>
</dbReference>
<dbReference type="PANTHER" id="PTHR43648">
    <property type="entry name" value="ELECTRON TRANSFER FLAVOPROTEIN BETA SUBUNIT LYSINE METHYLTRANSFERASE"/>
    <property type="match status" value="1"/>
</dbReference>
<keyword evidence="2 6" id="KW-0963">Cytoplasm</keyword>
<accession>A0A1E2UMG9</accession>
<comment type="function">
    <text evidence="6">Methylates ribosomal protein L11.</text>
</comment>
<dbReference type="InterPro" id="IPR004498">
    <property type="entry name" value="Ribosomal_PrmA_MeTrfase"/>
</dbReference>
<protein>
    <recommendedName>
        <fullName evidence="6">Ribosomal protein L11 methyltransferase</fullName>
        <shortName evidence="6">L11 Mtase</shortName>
        <ecNumber evidence="6">2.1.1.-</ecNumber>
    </recommendedName>
</protein>
<feature type="binding site" evidence="6">
    <location>
        <position position="145"/>
    </location>
    <ligand>
        <name>S-adenosyl-L-methionine</name>
        <dbReference type="ChEBI" id="CHEBI:59789"/>
    </ligand>
</feature>